<name>A0A8H5D0N2_9AGAR</name>
<feature type="compositionally biased region" description="Polar residues" evidence="11">
    <location>
        <begin position="358"/>
        <end position="372"/>
    </location>
</feature>
<keyword evidence="6" id="KW-0347">Helicase</keyword>
<protein>
    <recommendedName>
        <fullName evidence="12">DNA replication factor Dna2 N-terminal domain-containing protein</fullName>
    </recommendedName>
</protein>
<feature type="compositionally biased region" description="Polar residues" evidence="11">
    <location>
        <begin position="791"/>
        <end position="803"/>
    </location>
</feature>
<feature type="domain" description="DNA replication factor Dna2 N-terminal" evidence="12">
    <location>
        <begin position="891"/>
        <end position="968"/>
    </location>
</feature>
<dbReference type="PANTHER" id="PTHR36531:SF6">
    <property type="entry name" value="DNA REPLICATION ATP-DEPENDENT HELICASE_NUCLEASE DNA2"/>
    <property type="match status" value="1"/>
</dbReference>
<evidence type="ECO:0000256" key="2">
    <source>
        <dbReference type="ARBA" id="ARBA00022722"/>
    </source>
</evidence>
<keyword evidence="8" id="KW-0408">Iron</keyword>
<dbReference type="InterPro" id="IPR051827">
    <property type="entry name" value="Cas4_exonuclease"/>
</dbReference>
<evidence type="ECO:0000256" key="8">
    <source>
        <dbReference type="ARBA" id="ARBA00023004"/>
    </source>
</evidence>
<feature type="compositionally biased region" description="Low complexity" evidence="11">
    <location>
        <begin position="426"/>
        <end position="438"/>
    </location>
</feature>
<evidence type="ECO:0000313" key="13">
    <source>
        <dbReference type="EMBL" id="KAF5351482.1"/>
    </source>
</evidence>
<comment type="cofactor">
    <cofactor evidence="1">
        <name>[4Fe-4S] cluster</name>
        <dbReference type="ChEBI" id="CHEBI:49883"/>
    </cofactor>
</comment>
<dbReference type="InterPro" id="IPR014808">
    <property type="entry name" value="DNA_replication_fac_Dna2_N"/>
</dbReference>
<dbReference type="GO" id="GO:0046872">
    <property type="term" value="F:metal ion binding"/>
    <property type="evidence" value="ECO:0007669"/>
    <property type="project" value="UniProtKB-KW"/>
</dbReference>
<evidence type="ECO:0000256" key="3">
    <source>
        <dbReference type="ARBA" id="ARBA00022723"/>
    </source>
</evidence>
<evidence type="ECO:0000256" key="5">
    <source>
        <dbReference type="ARBA" id="ARBA00022801"/>
    </source>
</evidence>
<keyword evidence="4" id="KW-0547">Nucleotide-binding</keyword>
<dbReference type="Proteomes" id="UP000518752">
    <property type="component" value="Unassembled WGS sequence"/>
</dbReference>
<sequence length="1102" mass="123288">MNMAPSTRSATISTFTTSRIAARPRVIPLYATSIPRRAKRPISLHDNLPPKPHIRIRSDAPEMSPIDISSASARSESPLTEDGEDEDEASTVKDAPWDEAARTTYRTVARQAVDQYLNVEEAYKDQVETNVAKARDYIEAAIPHFKPHQNHWGAILVLKEQFKSKRDKLHLPFRVLLSLKTFISQLEANRAAFEANQKLMQEIERLTRLGQDTEDALHRRNNQVAEQEAHLQAQERAHAEQALAQEQAQAEQARLVRENALTEARVSTPLSGPSMHQCLVYSGKCGGGNAESAARCPQQKAWFEQQLEEMQRQRDLIQKEKEERDSELFNLRNRQRSSGQRSSSSSSEGGASFNSSQGGTSSGPSHRNTSQRAPDEDANNSSALPQNATQNPPTQNPPDIAALVRDSVASAVAAAVAAAFAAQALPHATGQSSSTTPRSRQRGNQVPKPGSLAHRREIKKTALNQLSTEEEKQWRDYLRSCFRQITGQNNITDFRSYCPIEDAVADAFENGEGPGPTELSQYRLHFGHGYHKSRWNKMVMANMLQYTVDHKDQYRIQGMIDDEALRSFFWDFIRGAQTSWARYGRRIGQDNNLETSQEAKERADQFSEAHKESCRINGRKHSKFARRTLGLRLLRVDSSSTSQFKRTKLDQTSQVLRTLGHDGMSSEESDNEGGLSITIPHYRRRIISQMMSDLDKDSRELIDMHDRASFTHKRDLPPFTRPPVHWRYLFQSLPKHYHNNASSNSLSTEEAAFLSGLLTELDDAVWYAPSTPHPSPPKLRNSDMQTAQTFTTPVKTKSRNISRSPKPALPSPSKVFSANDADIETMLKGIGQDWEWDMNEISPKKIKVVKTLELAGSRHITEICTRGTVEFVTSSDTDGRISKNLVVVLESGERRSVILHDDWVSTDVQAQDIINVIGTFESHSQSSSSLTSSIVISSKQNLLIHHPDLLITTTAVSTAASCRRRPILPVSSVPPTMYPLHCCQRTTPKSNATLNNSRAGRNETALLAISELLDVEEDICFRPGKLSFSKANVTRGPKPLEIKTGRATAGMEHRAQTMLYNLLAQERYGIDVASGLLYYTQSEEVVQVPAAEMNYETHSGQK</sequence>
<evidence type="ECO:0000256" key="6">
    <source>
        <dbReference type="ARBA" id="ARBA00022806"/>
    </source>
</evidence>
<feature type="region of interest" description="Disordered" evidence="11">
    <location>
        <begin position="320"/>
        <end position="400"/>
    </location>
</feature>
<keyword evidence="3" id="KW-0479">Metal-binding</keyword>
<dbReference type="Pfam" id="PF08696">
    <property type="entry name" value="Dna2"/>
    <property type="match status" value="1"/>
</dbReference>
<feature type="compositionally biased region" description="Low complexity" evidence="11">
    <location>
        <begin position="385"/>
        <end position="400"/>
    </location>
</feature>
<evidence type="ECO:0000256" key="7">
    <source>
        <dbReference type="ARBA" id="ARBA00022840"/>
    </source>
</evidence>
<evidence type="ECO:0000256" key="10">
    <source>
        <dbReference type="SAM" id="Coils"/>
    </source>
</evidence>
<gene>
    <name evidence="13" type="ORF">D9757_012882</name>
</gene>
<dbReference type="GO" id="GO:0004518">
    <property type="term" value="F:nuclease activity"/>
    <property type="evidence" value="ECO:0007669"/>
    <property type="project" value="UniProtKB-KW"/>
</dbReference>
<keyword evidence="10" id="KW-0175">Coiled coil</keyword>
<dbReference type="OrthoDB" id="3062017at2759"/>
<dbReference type="PANTHER" id="PTHR36531">
    <property type="entry name" value="CRISPR-ASSOCIATED EXONUCLEASE CAS4"/>
    <property type="match status" value="1"/>
</dbReference>
<feature type="coiled-coil region" evidence="10">
    <location>
        <begin position="189"/>
        <end position="263"/>
    </location>
</feature>
<evidence type="ECO:0000256" key="11">
    <source>
        <dbReference type="SAM" id="MobiDB-lite"/>
    </source>
</evidence>
<dbReference type="EMBL" id="JAACJN010000284">
    <property type="protein sequence ID" value="KAF5351482.1"/>
    <property type="molecule type" value="Genomic_DNA"/>
</dbReference>
<evidence type="ECO:0000256" key="1">
    <source>
        <dbReference type="ARBA" id="ARBA00001966"/>
    </source>
</evidence>
<feature type="region of interest" description="Disordered" evidence="11">
    <location>
        <begin position="41"/>
        <end position="97"/>
    </location>
</feature>
<keyword evidence="9" id="KW-0411">Iron-sulfur</keyword>
<dbReference type="GO" id="GO:0016787">
    <property type="term" value="F:hydrolase activity"/>
    <property type="evidence" value="ECO:0007669"/>
    <property type="project" value="UniProtKB-KW"/>
</dbReference>
<proteinExistence type="predicted"/>
<dbReference type="GO" id="GO:0004386">
    <property type="term" value="F:helicase activity"/>
    <property type="evidence" value="ECO:0007669"/>
    <property type="project" value="UniProtKB-KW"/>
</dbReference>
<feature type="region of interest" description="Disordered" evidence="11">
    <location>
        <begin position="791"/>
        <end position="814"/>
    </location>
</feature>
<evidence type="ECO:0000313" key="14">
    <source>
        <dbReference type="Proteomes" id="UP000518752"/>
    </source>
</evidence>
<feature type="compositionally biased region" description="Low complexity" evidence="11">
    <location>
        <begin position="336"/>
        <end position="357"/>
    </location>
</feature>
<dbReference type="GO" id="GO:0005524">
    <property type="term" value="F:ATP binding"/>
    <property type="evidence" value="ECO:0007669"/>
    <property type="project" value="UniProtKB-KW"/>
</dbReference>
<keyword evidence="14" id="KW-1185">Reference proteome</keyword>
<evidence type="ECO:0000259" key="12">
    <source>
        <dbReference type="Pfam" id="PF08696"/>
    </source>
</evidence>
<feature type="region of interest" description="Disordered" evidence="11">
    <location>
        <begin position="426"/>
        <end position="464"/>
    </location>
</feature>
<feature type="compositionally biased region" description="Polar residues" evidence="11">
    <location>
        <begin position="67"/>
        <end position="78"/>
    </location>
</feature>
<evidence type="ECO:0000256" key="4">
    <source>
        <dbReference type="ARBA" id="ARBA00022741"/>
    </source>
</evidence>
<organism evidence="13 14">
    <name type="scientific">Collybiopsis confluens</name>
    <dbReference type="NCBI Taxonomy" id="2823264"/>
    <lineage>
        <taxon>Eukaryota</taxon>
        <taxon>Fungi</taxon>
        <taxon>Dikarya</taxon>
        <taxon>Basidiomycota</taxon>
        <taxon>Agaricomycotina</taxon>
        <taxon>Agaricomycetes</taxon>
        <taxon>Agaricomycetidae</taxon>
        <taxon>Agaricales</taxon>
        <taxon>Marasmiineae</taxon>
        <taxon>Omphalotaceae</taxon>
        <taxon>Collybiopsis</taxon>
    </lineage>
</organism>
<comment type="caution">
    <text evidence="13">The sequence shown here is derived from an EMBL/GenBank/DDBJ whole genome shotgun (WGS) entry which is preliminary data.</text>
</comment>
<evidence type="ECO:0000256" key="9">
    <source>
        <dbReference type="ARBA" id="ARBA00023014"/>
    </source>
</evidence>
<keyword evidence="7" id="KW-0067">ATP-binding</keyword>
<dbReference type="AlphaFoldDB" id="A0A8H5D0N2"/>
<feature type="compositionally biased region" description="Acidic residues" evidence="11">
    <location>
        <begin position="79"/>
        <end position="89"/>
    </location>
</feature>
<reference evidence="13 14" key="1">
    <citation type="journal article" date="2020" name="ISME J.">
        <title>Uncovering the hidden diversity of litter-decomposition mechanisms in mushroom-forming fungi.</title>
        <authorList>
            <person name="Floudas D."/>
            <person name="Bentzer J."/>
            <person name="Ahren D."/>
            <person name="Johansson T."/>
            <person name="Persson P."/>
            <person name="Tunlid A."/>
        </authorList>
    </citation>
    <scope>NUCLEOTIDE SEQUENCE [LARGE SCALE GENOMIC DNA]</scope>
    <source>
        <strain evidence="13 14">CBS 406.79</strain>
    </source>
</reference>
<dbReference type="GO" id="GO:0051536">
    <property type="term" value="F:iron-sulfur cluster binding"/>
    <property type="evidence" value="ECO:0007669"/>
    <property type="project" value="UniProtKB-KW"/>
</dbReference>
<keyword evidence="5" id="KW-0378">Hydrolase</keyword>
<keyword evidence="2" id="KW-0540">Nuclease</keyword>
<accession>A0A8H5D0N2</accession>